<evidence type="ECO:0000313" key="3">
    <source>
        <dbReference type="Proteomes" id="UP000304880"/>
    </source>
</evidence>
<dbReference type="RefSeq" id="WP_052714550.1">
    <property type="nucleotide sequence ID" value="NZ_VDDC01000007.1"/>
</dbReference>
<feature type="domain" description="BLUF" evidence="1">
    <location>
        <begin position="23"/>
        <end position="114"/>
    </location>
</feature>
<dbReference type="InterPro" id="IPR007024">
    <property type="entry name" value="BLUF_domain"/>
</dbReference>
<reference evidence="2 3" key="1">
    <citation type="submission" date="2019-06" db="EMBL/GenBank/DDBJ databases">
        <authorList>
            <person name="Li J."/>
        </authorList>
    </citation>
    <scope>NUCLEOTIDE SEQUENCE [LARGE SCALE GENOMIC DNA]</scope>
    <source>
        <strain evidence="2 3">CGMCC 1.8012</strain>
    </source>
</reference>
<dbReference type="PROSITE" id="PS50925">
    <property type="entry name" value="BLUF"/>
    <property type="match status" value="1"/>
</dbReference>
<dbReference type="SMART" id="SM01034">
    <property type="entry name" value="BLUF"/>
    <property type="match status" value="1"/>
</dbReference>
<gene>
    <name evidence="2" type="ORF">FHD67_03130</name>
</gene>
<dbReference type="EMBL" id="VDDC01000007">
    <property type="protein sequence ID" value="TNH40624.1"/>
    <property type="molecule type" value="Genomic_DNA"/>
</dbReference>
<dbReference type="InterPro" id="IPR036046">
    <property type="entry name" value="Acylphosphatase-like_dom_sf"/>
</dbReference>
<dbReference type="GeneID" id="97049173"/>
<proteinExistence type="predicted"/>
<dbReference type="SUPFAM" id="SSF54975">
    <property type="entry name" value="Acylphosphatase/BLUF domain-like"/>
    <property type="match status" value="1"/>
</dbReference>
<keyword evidence="3" id="KW-1185">Reference proteome</keyword>
<dbReference type="AlphaFoldDB" id="A0A5C4RAE1"/>
<dbReference type="Gene3D" id="3.30.70.100">
    <property type="match status" value="1"/>
</dbReference>
<accession>A0A5C4RAE1</accession>
<dbReference type="Proteomes" id="UP000304880">
    <property type="component" value="Unassembled WGS sequence"/>
</dbReference>
<name>A0A5C4RAE1_9RHOB</name>
<dbReference type="GO" id="GO:0071949">
    <property type="term" value="F:FAD binding"/>
    <property type="evidence" value="ECO:0007669"/>
    <property type="project" value="InterPro"/>
</dbReference>
<dbReference type="GO" id="GO:0009882">
    <property type="term" value="F:blue light photoreceptor activity"/>
    <property type="evidence" value="ECO:0007669"/>
    <property type="project" value="InterPro"/>
</dbReference>
<evidence type="ECO:0000259" key="1">
    <source>
        <dbReference type="PROSITE" id="PS50925"/>
    </source>
</evidence>
<evidence type="ECO:0000313" key="2">
    <source>
        <dbReference type="EMBL" id="TNH40624.1"/>
    </source>
</evidence>
<sequence length="153" mass="17840">MNDDSMLMHSDAQPYHFAAGDSLGYLLYRSVARPGMQRDDLERILHHARDRNRAAGLTGCLHHEDGLFFQWVEGPRFRLFRLIDVLREDDRHLNFTVLDQGPLQQRLFSDWEMRFSDREAASLLEWLAERRDRAGSDQDDAESIAAFMRSMNG</sequence>
<protein>
    <submittedName>
        <fullName evidence="2">BLUF domain-containing protein</fullName>
    </submittedName>
</protein>
<comment type="caution">
    <text evidence="2">The sequence shown here is derived from an EMBL/GenBank/DDBJ whole genome shotgun (WGS) entry which is preliminary data.</text>
</comment>
<dbReference type="Pfam" id="PF04940">
    <property type="entry name" value="BLUF"/>
    <property type="match status" value="1"/>
</dbReference>
<organism evidence="2 3">
    <name type="scientific">Paracoccus haeundaensis</name>
    <dbReference type="NCBI Taxonomy" id="225362"/>
    <lineage>
        <taxon>Bacteria</taxon>
        <taxon>Pseudomonadati</taxon>
        <taxon>Pseudomonadota</taxon>
        <taxon>Alphaproteobacteria</taxon>
        <taxon>Rhodobacterales</taxon>
        <taxon>Paracoccaceae</taxon>
        <taxon>Paracoccus</taxon>
    </lineage>
</organism>